<accession>A0AAE1WBZ5</accession>
<dbReference type="AlphaFoldDB" id="A0AAE1WBZ5"/>
<evidence type="ECO:0000313" key="9">
    <source>
        <dbReference type="Proteomes" id="UP001289374"/>
    </source>
</evidence>
<sequence length="1058" mass="117933">MLPSRGEERERSEAQKKEYPSLPPDYVSLAQLQERWIQKQQEKELKDKQEEEKKEREAGTQKQDQDHRGVENDRHGKMGDGSLRDVGWRRGEKDGRQMGVTEVKGKGKEKELGGFENGEKRKKKKKKKGKRNFGKKKSAVDGETAKTEGDGCEEVEINARNEVKVGIPGVMSGESSRRDESYGELKGIQERMSVSKADVMPRNRVRVEIPNVKKLAFRGGLRRNGDDKGFGYMSRKECRAKLDGTGVKMASEKKMEENEAEGESLEVCCEPGGLKGRNGNGFLGQNDNRRRKTGERRVAGEGLNDNRVALGKKVEGELLDVESSKTGENRRGQNGYERDGNRRGNTGRKLGGSAFIDWKADNVRSRVKVTRRNFSRSGVTMPTTIRLSGFVMSVKMMAFAEILMFVVSHHVFCIYFRFWETYAEHVISASVSDHRMCVQAYWGGKWVDWVEFGFNGSGEARGTADVSYSYMKPSKRKEKQEHHLQPLASGFPFSVKQHSDGPSTMPGDGEVNDPQPQPHAVLEQLPGIQYCINSPPPCLEAILLGFQHYILALGSIVLIPSMLVPEMGGSDKDKAKVIQTLLFISGVNTLLHSFFGTRLPSVIGGSYAFLIPATSIIHARKYRQIQEPEQRFVQTMREIQGALIVTSCFQMIIGFTGLWRNLARLFTPLSMVPLITFTGLGLYHLGFPLIATCLEVGIPQLVLLIIISQFLPRFIKSKRHLCDRYALLFSIAIVWMYAGILTWSGAFRKSKHVSCRTDSSGLIGGAPWFYVPFPFQWGPPTFRAGEAFAAMVASFVASIEVSTGSFISAARYGSATPVPPSVISRGVGWLGIGTLLHALFGSITGSTATVENVGLLALTKAGSRRVVQISSVFMILFSILGKFGAIFASIPLPIMAGSYCIFFGYVSSVGLGFLQFCNLNSFRTKLVLGLSFFIGLSLPQYFREHGLNSRAGPVHTSAVWFNDIMSLVFMSHATMAAVIALVLDCTLDYGTDETRKDNGSYWWEKFVVYGKDVRSDEFYKLPVIVEVFPEHDLFVFQRIYESSGLQVTFLWKHQTALF</sequence>
<name>A0AAE1WBZ5_9LAMI</name>
<feature type="compositionally biased region" description="Basic and acidic residues" evidence="6">
    <location>
        <begin position="319"/>
        <end position="342"/>
    </location>
</feature>
<evidence type="ECO:0000256" key="7">
    <source>
        <dbReference type="SAM" id="Phobius"/>
    </source>
</evidence>
<keyword evidence="5 7" id="KW-0472">Membrane</keyword>
<protein>
    <submittedName>
        <fullName evidence="8">Nucleobase-ascorbate transporter 10</fullName>
    </submittedName>
</protein>
<evidence type="ECO:0000256" key="1">
    <source>
        <dbReference type="ARBA" id="ARBA00004141"/>
    </source>
</evidence>
<keyword evidence="4 7" id="KW-1133">Transmembrane helix</keyword>
<feature type="transmembrane region" description="Helical" evidence="7">
    <location>
        <begin position="601"/>
        <end position="620"/>
    </location>
</feature>
<feature type="compositionally biased region" description="Basic and acidic residues" evidence="6">
    <location>
        <begin position="138"/>
        <end position="149"/>
    </location>
</feature>
<keyword evidence="3 7" id="KW-0812">Transmembrane</keyword>
<comment type="similarity">
    <text evidence="2">Belongs to the nucleobase:cation symporter-2 (NCS2) (TC 2.A.40) family.</text>
</comment>
<feature type="transmembrane region" description="Helical" evidence="7">
    <location>
        <begin position="964"/>
        <end position="987"/>
    </location>
</feature>
<evidence type="ECO:0000256" key="5">
    <source>
        <dbReference type="ARBA" id="ARBA00023136"/>
    </source>
</evidence>
<dbReference type="PANTHER" id="PTHR11119">
    <property type="entry name" value="XANTHINE-URACIL / VITAMIN C PERMEASE FAMILY MEMBER"/>
    <property type="match status" value="1"/>
</dbReference>
<feature type="transmembrane region" description="Helical" evidence="7">
    <location>
        <begin position="541"/>
        <end position="565"/>
    </location>
</feature>
<feature type="compositionally biased region" description="Basic residues" evidence="6">
    <location>
        <begin position="120"/>
        <end position="137"/>
    </location>
</feature>
<organism evidence="8 9">
    <name type="scientific">Sesamum angolense</name>
    <dbReference type="NCBI Taxonomy" id="2727404"/>
    <lineage>
        <taxon>Eukaryota</taxon>
        <taxon>Viridiplantae</taxon>
        <taxon>Streptophyta</taxon>
        <taxon>Embryophyta</taxon>
        <taxon>Tracheophyta</taxon>
        <taxon>Spermatophyta</taxon>
        <taxon>Magnoliopsida</taxon>
        <taxon>eudicotyledons</taxon>
        <taxon>Gunneridae</taxon>
        <taxon>Pentapetalae</taxon>
        <taxon>asterids</taxon>
        <taxon>lamiids</taxon>
        <taxon>Lamiales</taxon>
        <taxon>Pedaliaceae</taxon>
        <taxon>Sesamum</taxon>
    </lineage>
</organism>
<feature type="transmembrane region" description="Helical" evidence="7">
    <location>
        <begin position="926"/>
        <end position="942"/>
    </location>
</feature>
<feature type="transmembrane region" description="Helical" evidence="7">
    <location>
        <begin position="726"/>
        <end position="747"/>
    </location>
</feature>
<dbReference type="Pfam" id="PF00860">
    <property type="entry name" value="Xan_ur_permease"/>
    <property type="match status" value="1"/>
</dbReference>
<comment type="caution">
    <text evidence="8">The sequence shown here is derived from an EMBL/GenBank/DDBJ whole genome shotgun (WGS) entry which is preliminary data.</text>
</comment>
<feature type="transmembrane region" description="Helical" evidence="7">
    <location>
        <begin position="871"/>
        <end position="890"/>
    </location>
</feature>
<feature type="compositionally biased region" description="Basic and acidic residues" evidence="6">
    <location>
        <begin position="103"/>
        <end position="119"/>
    </location>
</feature>
<dbReference type="GO" id="GO:0016020">
    <property type="term" value="C:membrane"/>
    <property type="evidence" value="ECO:0007669"/>
    <property type="project" value="UniProtKB-SubCell"/>
</dbReference>
<feature type="region of interest" description="Disordered" evidence="6">
    <location>
        <begin position="279"/>
        <end position="304"/>
    </location>
</feature>
<reference evidence="8" key="2">
    <citation type="journal article" date="2024" name="Plant">
        <title>Genomic evolution and insights into agronomic trait innovations of Sesamum species.</title>
        <authorList>
            <person name="Miao H."/>
            <person name="Wang L."/>
            <person name="Qu L."/>
            <person name="Liu H."/>
            <person name="Sun Y."/>
            <person name="Le M."/>
            <person name="Wang Q."/>
            <person name="Wei S."/>
            <person name="Zheng Y."/>
            <person name="Lin W."/>
            <person name="Duan Y."/>
            <person name="Cao H."/>
            <person name="Xiong S."/>
            <person name="Wang X."/>
            <person name="Wei L."/>
            <person name="Li C."/>
            <person name="Ma Q."/>
            <person name="Ju M."/>
            <person name="Zhao R."/>
            <person name="Li G."/>
            <person name="Mu C."/>
            <person name="Tian Q."/>
            <person name="Mei H."/>
            <person name="Zhang T."/>
            <person name="Gao T."/>
            <person name="Zhang H."/>
        </authorList>
    </citation>
    <scope>NUCLEOTIDE SEQUENCE</scope>
    <source>
        <strain evidence="8">K16</strain>
    </source>
</reference>
<feature type="transmembrane region" description="Helical" evidence="7">
    <location>
        <begin position="641"/>
        <end position="662"/>
    </location>
</feature>
<dbReference type="EMBL" id="JACGWL010000012">
    <property type="protein sequence ID" value="KAK4390419.1"/>
    <property type="molecule type" value="Genomic_DNA"/>
</dbReference>
<gene>
    <name evidence="8" type="ORF">Sango_2105200</name>
</gene>
<evidence type="ECO:0000256" key="4">
    <source>
        <dbReference type="ARBA" id="ARBA00022989"/>
    </source>
</evidence>
<dbReference type="InterPro" id="IPR006043">
    <property type="entry name" value="NCS2"/>
</dbReference>
<feature type="transmembrane region" description="Helical" evidence="7">
    <location>
        <begin position="682"/>
        <end position="706"/>
    </location>
</feature>
<feature type="transmembrane region" description="Helical" evidence="7">
    <location>
        <begin position="896"/>
        <end position="914"/>
    </location>
</feature>
<evidence type="ECO:0000256" key="3">
    <source>
        <dbReference type="ARBA" id="ARBA00022692"/>
    </source>
</evidence>
<comment type="subcellular location">
    <subcellularLocation>
        <location evidence="1">Membrane</location>
        <topology evidence="1">Multi-pass membrane protein</topology>
    </subcellularLocation>
</comment>
<evidence type="ECO:0000256" key="6">
    <source>
        <dbReference type="SAM" id="MobiDB-lite"/>
    </source>
</evidence>
<feature type="transmembrane region" description="Helical" evidence="7">
    <location>
        <begin position="787"/>
        <end position="807"/>
    </location>
</feature>
<evidence type="ECO:0000256" key="2">
    <source>
        <dbReference type="ARBA" id="ARBA00008821"/>
    </source>
</evidence>
<proteinExistence type="inferred from homology"/>
<dbReference type="NCBIfam" id="NF037981">
    <property type="entry name" value="NCS2_1"/>
    <property type="match status" value="1"/>
</dbReference>
<evidence type="ECO:0000313" key="8">
    <source>
        <dbReference type="EMBL" id="KAK4390419.1"/>
    </source>
</evidence>
<feature type="compositionally biased region" description="Basic and acidic residues" evidence="6">
    <location>
        <begin position="36"/>
        <end position="96"/>
    </location>
</feature>
<reference evidence="8" key="1">
    <citation type="submission" date="2020-06" db="EMBL/GenBank/DDBJ databases">
        <authorList>
            <person name="Li T."/>
            <person name="Hu X."/>
            <person name="Zhang T."/>
            <person name="Song X."/>
            <person name="Zhang H."/>
            <person name="Dai N."/>
            <person name="Sheng W."/>
            <person name="Hou X."/>
            <person name="Wei L."/>
        </authorList>
    </citation>
    <scope>NUCLEOTIDE SEQUENCE</scope>
    <source>
        <strain evidence="8">K16</strain>
        <tissue evidence="8">Leaf</tissue>
    </source>
</reference>
<feature type="region of interest" description="Disordered" evidence="6">
    <location>
        <begin position="1"/>
        <end position="150"/>
    </location>
</feature>
<dbReference type="Proteomes" id="UP001289374">
    <property type="component" value="Unassembled WGS sequence"/>
</dbReference>
<dbReference type="GO" id="GO:0022857">
    <property type="term" value="F:transmembrane transporter activity"/>
    <property type="evidence" value="ECO:0007669"/>
    <property type="project" value="InterPro"/>
</dbReference>
<keyword evidence="9" id="KW-1185">Reference proteome</keyword>
<feature type="region of interest" description="Disordered" evidence="6">
    <location>
        <begin position="319"/>
        <end position="348"/>
    </location>
</feature>
<feature type="compositionally biased region" description="Basic and acidic residues" evidence="6">
    <location>
        <begin position="1"/>
        <end position="19"/>
    </location>
</feature>